<dbReference type="PANTHER" id="PTHR40084:SF1">
    <property type="entry name" value="PHOSPHOTRANSFERASE"/>
    <property type="match status" value="1"/>
</dbReference>
<dbReference type="EMBL" id="MT631512">
    <property type="protein sequence ID" value="QNO52509.1"/>
    <property type="molecule type" value="Genomic_DNA"/>
</dbReference>
<dbReference type="PANTHER" id="PTHR40084">
    <property type="entry name" value="PHOSPHOHYDROLASE, PHP FAMILY"/>
    <property type="match status" value="1"/>
</dbReference>
<evidence type="ECO:0000313" key="1">
    <source>
        <dbReference type="EMBL" id="QNO52509.1"/>
    </source>
</evidence>
<evidence type="ECO:0008006" key="2">
    <source>
        <dbReference type="Google" id="ProtNLM"/>
    </source>
</evidence>
<organism evidence="1">
    <name type="scientific">Candidatus Methanophagaceae archaeon ANME-1 ERB6</name>
    <dbReference type="NCBI Taxonomy" id="2759912"/>
    <lineage>
        <taxon>Archaea</taxon>
        <taxon>Methanobacteriati</taxon>
        <taxon>Methanobacteriota</taxon>
        <taxon>Stenosarchaea group</taxon>
        <taxon>Methanomicrobia</taxon>
        <taxon>Candidatus Methanophagales</taxon>
        <taxon>Candidatus Methanophagaceae</taxon>
    </lineage>
</organism>
<accession>A0A7G9YWX5</accession>
<dbReference type="CDD" id="cd19067">
    <property type="entry name" value="PfuEndoQ-like"/>
    <property type="match status" value="1"/>
</dbReference>
<dbReference type="SUPFAM" id="SSF89550">
    <property type="entry name" value="PHP domain-like"/>
    <property type="match status" value="1"/>
</dbReference>
<protein>
    <recommendedName>
        <fullName evidence="2">TIGR00375 family protein</fullName>
    </recommendedName>
</protein>
<reference evidence="1" key="1">
    <citation type="submission" date="2020-06" db="EMBL/GenBank/DDBJ databases">
        <title>Unique genomic features of the anaerobic methanotrophic archaea.</title>
        <authorList>
            <person name="Chadwick G.L."/>
            <person name="Skennerton C.T."/>
            <person name="Laso-Perez R."/>
            <person name="Leu A.O."/>
            <person name="Speth D.R."/>
            <person name="Yu H."/>
            <person name="Morgan-Lang C."/>
            <person name="Hatzenpichler R."/>
            <person name="Goudeau D."/>
            <person name="Malmstrom R."/>
            <person name="Brazelton W.J."/>
            <person name="Woyke T."/>
            <person name="Hallam S.J."/>
            <person name="Tyson G.W."/>
            <person name="Wegener G."/>
            <person name="Boetius A."/>
            <person name="Orphan V."/>
        </authorList>
    </citation>
    <scope>NUCLEOTIDE SEQUENCE</scope>
</reference>
<dbReference type="NCBIfam" id="TIGR00375">
    <property type="entry name" value="TIGR00375 family protein"/>
    <property type="match status" value="1"/>
</dbReference>
<proteinExistence type="predicted"/>
<dbReference type="InterPro" id="IPR016195">
    <property type="entry name" value="Pol/histidinol_Pase-like"/>
</dbReference>
<sequence length="434" mass="48478">MIINADLHIHSHYSAATSPRMDLPTLAKEGTRKGIHLLGTGDCLHPKWLKGIKELEERSGIFYFTGKDKGKGKSKNTSTDFVLTVEVEDMRRVHHLLILPAIAKAEELYESFSRYSRDIDSDGRPSLRLSGEEIAEHARDAEALIGPCHAFTPWTALYAYHNSLQECYGDMVGYVSFVELGLSADSSYADRIEELRELTFLTNSDAHSPYPIRLAREFNRFQVADTSFDELKAAIERKRGRKPVLNVGVPPAEGKYNESACIRCYKHYSLSEAIIRKWRCECGGMIKKGVRDRVNELANCDGTHPEHRPPYLHLIPLAMIIGLALHKSASSKAVNEIWESLLAEFGTEVNVLVDAPMDDFRTNTANFNLDARVIEAIKAFREGEIRVIPGGGGKYGVIELKTKGSEEGREKDEGIVVEEGTGRGQRGQLSLLDF</sequence>
<gene>
    <name evidence="1" type="ORF">CGEPLDJD_00030</name>
</gene>
<dbReference type="AlphaFoldDB" id="A0A7G9YWX5"/>
<dbReference type="InterPro" id="IPR005287">
    <property type="entry name" value="CHP00375"/>
</dbReference>
<name>A0A7G9YWX5_9EURY</name>
<dbReference type="Gene3D" id="3.20.20.140">
    <property type="entry name" value="Metal-dependent hydrolases"/>
    <property type="match status" value="1"/>
</dbReference>